<dbReference type="EMBL" id="JAGGNH010000002">
    <property type="protein sequence ID" value="KAJ0982141.1"/>
    <property type="molecule type" value="Genomic_DNA"/>
</dbReference>
<evidence type="ECO:0000313" key="3">
    <source>
        <dbReference type="Proteomes" id="UP001085076"/>
    </source>
</evidence>
<dbReference type="Pfam" id="PF24750">
    <property type="entry name" value="b-prop_At3g26010-like"/>
    <property type="match status" value="1"/>
</dbReference>
<dbReference type="OrthoDB" id="581708at2759"/>
<gene>
    <name evidence="2" type="ORF">J5N97_010396</name>
</gene>
<accession>A0A9D5HMR1</accession>
<dbReference type="PANTHER" id="PTHR35546:SF130">
    <property type="entry name" value="EXPRESSED PROTEIN"/>
    <property type="match status" value="1"/>
</dbReference>
<dbReference type="SMART" id="SM00256">
    <property type="entry name" value="FBOX"/>
    <property type="match status" value="1"/>
</dbReference>
<evidence type="ECO:0000313" key="2">
    <source>
        <dbReference type="EMBL" id="KAJ0982141.1"/>
    </source>
</evidence>
<dbReference type="SUPFAM" id="SSF81383">
    <property type="entry name" value="F-box domain"/>
    <property type="match status" value="1"/>
</dbReference>
<comment type="caution">
    <text evidence="2">The sequence shown here is derived from an EMBL/GenBank/DDBJ whole genome shotgun (WGS) entry which is preliminary data.</text>
</comment>
<name>A0A9D5HMR1_9LILI</name>
<dbReference type="NCBIfam" id="TIGR01640">
    <property type="entry name" value="F_box_assoc_1"/>
    <property type="match status" value="1"/>
</dbReference>
<dbReference type="Pfam" id="PF00646">
    <property type="entry name" value="F-box"/>
    <property type="match status" value="1"/>
</dbReference>
<dbReference type="AlphaFoldDB" id="A0A9D5HMR1"/>
<organism evidence="2 3">
    <name type="scientific">Dioscorea zingiberensis</name>
    <dbReference type="NCBI Taxonomy" id="325984"/>
    <lineage>
        <taxon>Eukaryota</taxon>
        <taxon>Viridiplantae</taxon>
        <taxon>Streptophyta</taxon>
        <taxon>Embryophyta</taxon>
        <taxon>Tracheophyta</taxon>
        <taxon>Spermatophyta</taxon>
        <taxon>Magnoliopsida</taxon>
        <taxon>Liliopsida</taxon>
        <taxon>Dioscoreales</taxon>
        <taxon>Dioscoreaceae</taxon>
        <taxon>Dioscorea</taxon>
    </lineage>
</organism>
<protein>
    <recommendedName>
        <fullName evidence="1">F-box domain-containing protein</fullName>
    </recommendedName>
</protein>
<sequence length="389" mass="44625">MEAPKKPHATNNLANDLLISILTRLPPKSLCRFLCVSKSWHHLISDAYFQAQLPPSMAGLFYHFKDQDPSHCWRINKEYISTPSYHSAFIDTTLSFLPYTGNIQILDSCNGLLLCRLWGSPSSNVFICNPAAQSWSLIPNLKLPNFYSLFLAFDPQVSVHFTLVRLQLNRRSPCVELEKFSSQTRSWAKFQVSTEHDISFLRKRRRVYFNGFLHLLAARKYIVAVDLENLVCRRIEMPVATSLIRNGILGKSGGSLHYAVKENREMKVWILKDYERGEWVLKHSVGLEVMFDILVFHPDMDIVFLRMQNILMSYHMNNGTLPLSLEILSCCNGLLSTSSSCDVYACNPVTRSFTLLPELEKHRICSFILAFDPKVLSTIYLQLLKPRKA</sequence>
<dbReference type="Proteomes" id="UP001085076">
    <property type="component" value="Miscellaneous, Linkage group lg02"/>
</dbReference>
<dbReference type="InterPro" id="IPR056592">
    <property type="entry name" value="Beta-prop_At3g26010-like"/>
</dbReference>
<dbReference type="InterPro" id="IPR001810">
    <property type="entry name" value="F-box_dom"/>
</dbReference>
<feature type="domain" description="F-box" evidence="1">
    <location>
        <begin position="13"/>
        <end position="52"/>
    </location>
</feature>
<proteinExistence type="predicted"/>
<keyword evidence="3" id="KW-1185">Reference proteome</keyword>
<dbReference type="Gene3D" id="1.20.1280.50">
    <property type="match status" value="1"/>
</dbReference>
<dbReference type="InterPro" id="IPR055290">
    <property type="entry name" value="At3g26010-like"/>
</dbReference>
<dbReference type="CDD" id="cd22157">
    <property type="entry name" value="F-box_AtFBW1-like"/>
    <property type="match status" value="1"/>
</dbReference>
<dbReference type="PANTHER" id="PTHR35546">
    <property type="entry name" value="F-BOX PROTEIN INTERACTION DOMAIN PROTEIN-RELATED"/>
    <property type="match status" value="1"/>
</dbReference>
<evidence type="ECO:0000259" key="1">
    <source>
        <dbReference type="SMART" id="SM00256"/>
    </source>
</evidence>
<dbReference type="InterPro" id="IPR036047">
    <property type="entry name" value="F-box-like_dom_sf"/>
</dbReference>
<reference evidence="2" key="1">
    <citation type="submission" date="2021-03" db="EMBL/GenBank/DDBJ databases">
        <authorList>
            <person name="Li Z."/>
            <person name="Yang C."/>
        </authorList>
    </citation>
    <scope>NUCLEOTIDE SEQUENCE</scope>
    <source>
        <strain evidence="2">Dzin_1.0</strain>
        <tissue evidence="2">Leaf</tissue>
    </source>
</reference>
<dbReference type="InterPro" id="IPR017451">
    <property type="entry name" value="F-box-assoc_interact_dom"/>
</dbReference>
<reference evidence="2" key="2">
    <citation type="journal article" date="2022" name="Hortic Res">
        <title>The genome of Dioscorea zingiberensis sheds light on the biosynthesis, origin and evolution of the medicinally important diosgenin saponins.</title>
        <authorList>
            <person name="Li Y."/>
            <person name="Tan C."/>
            <person name="Li Z."/>
            <person name="Guo J."/>
            <person name="Li S."/>
            <person name="Chen X."/>
            <person name="Wang C."/>
            <person name="Dai X."/>
            <person name="Yang H."/>
            <person name="Song W."/>
            <person name="Hou L."/>
            <person name="Xu J."/>
            <person name="Tong Z."/>
            <person name="Xu A."/>
            <person name="Yuan X."/>
            <person name="Wang W."/>
            <person name="Yang Q."/>
            <person name="Chen L."/>
            <person name="Sun Z."/>
            <person name="Wang K."/>
            <person name="Pan B."/>
            <person name="Chen J."/>
            <person name="Bao Y."/>
            <person name="Liu F."/>
            <person name="Qi X."/>
            <person name="Gang D.R."/>
            <person name="Wen J."/>
            <person name="Li J."/>
        </authorList>
    </citation>
    <scope>NUCLEOTIDE SEQUENCE</scope>
    <source>
        <strain evidence="2">Dzin_1.0</strain>
    </source>
</reference>